<evidence type="ECO:0000256" key="12">
    <source>
        <dbReference type="PIRSR" id="PIRSR606262-1"/>
    </source>
</evidence>
<evidence type="ECO:0000259" key="16">
    <source>
        <dbReference type="PROSITE" id="PS51747"/>
    </source>
</evidence>
<dbReference type="CDD" id="cd01283">
    <property type="entry name" value="cytidine_deaminase"/>
    <property type="match status" value="1"/>
</dbReference>
<evidence type="ECO:0000256" key="2">
    <source>
        <dbReference type="ARBA" id="ARBA00003949"/>
    </source>
</evidence>
<protein>
    <recommendedName>
        <fullName evidence="5 15">Cytidine deaminase</fullName>
        <ecNumber evidence="4 15">3.5.4.5</ecNumber>
    </recommendedName>
    <alternativeName>
        <fullName evidence="9 15">Cytidine aminohydrolase</fullName>
    </alternativeName>
</protein>
<evidence type="ECO:0000256" key="3">
    <source>
        <dbReference type="ARBA" id="ARBA00006576"/>
    </source>
</evidence>
<dbReference type="GO" id="GO:0005829">
    <property type="term" value="C:cytosol"/>
    <property type="evidence" value="ECO:0007669"/>
    <property type="project" value="TreeGrafter"/>
</dbReference>
<dbReference type="RefSeq" id="WP_071136684.1">
    <property type="nucleotide sequence ID" value="NZ_DUQN01000029.1"/>
</dbReference>
<dbReference type="InterPro" id="IPR016193">
    <property type="entry name" value="Cytidine_deaminase-like"/>
</dbReference>
<organism evidence="17 18">
    <name type="scientific">Petrimonas mucosa</name>
    <dbReference type="NCBI Taxonomy" id="1642646"/>
    <lineage>
        <taxon>Bacteria</taxon>
        <taxon>Pseudomonadati</taxon>
        <taxon>Bacteroidota</taxon>
        <taxon>Bacteroidia</taxon>
        <taxon>Bacteroidales</taxon>
        <taxon>Dysgonomonadaceae</taxon>
        <taxon>Petrimonas</taxon>
    </lineage>
</organism>
<keyword evidence="18" id="KW-1185">Reference proteome</keyword>
<gene>
    <name evidence="17" type="primary">cdd</name>
    <name evidence="17" type="ORF">ING2E5A_1317</name>
</gene>
<evidence type="ECO:0000256" key="14">
    <source>
        <dbReference type="PIRSR" id="PIRSR606262-3"/>
    </source>
</evidence>
<dbReference type="SUPFAM" id="SSF53927">
    <property type="entry name" value="Cytidine deaminase-like"/>
    <property type="match status" value="1"/>
</dbReference>
<dbReference type="InterPro" id="IPR002125">
    <property type="entry name" value="CMP_dCMP_dom"/>
</dbReference>
<dbReference type="NCBIfam" id="NF004064">
    <property type="entry name" value="PRK05578.1"/>
    <property type="match status" value="1"/>
</dbReference>
<dbReference type="AlphaFoldDB" id="A0A1G4G6H8"/>
<dbReference type="NCBIfam" id="TIGR01354">
    <property type="entry name" value="cyt_deam_tetra"/>
    <property type="match status" value="1"/>
</dbReference>
<dbReference type="KEGG" id="pmuc:ING2E5A_1317"/>
<evidence type="ECO:0000256" key="11">
    <source>
        <dbReference type="ARBA" id="ARBA00049558"/>
    </source>
</evidence>
<evidence type="ECO:0000256" key="9">
    <source>
        <dbReference type="ARBA" id="ARBA00032005"/>
    </source>
</evidence>
<dbReference type="Gene3D" id="3.40.140.10">
    <property type="entry name" value="Cytidine Deaminase, domain 2"/>
    <property type="match status" value="1"/>
</dbReference>
<evidence type="ECO:0000313" key="17">
    <source>
        <dbReference type="EMBL" id="SCM57393.1"/>
    </source>
</evidence>
<keyword evidence="7 15" id="KW-0378">Hydrolase</keyword>
<evidence type="ECO:0000256" key="13">
    <source>
        <dbReference type="PIRSR" id="PIRSR606262-2"/>
    </source>
</evidence>
<dbReference type="GO" id="GO:0055086">
    <property type="term" value="P:nucleobase-containing small molecule metabolic process"/>
    <property type="evidence" value="ECO:0007669"/>
    <property type="project" value="UniProtKB-ARBA"/>
</dbReference>
<feature type="binding site" evidence="13">
    <location>
        <begin position="61"/>
        <end position="67"/>
    </location>
    <ligand>
        <name>substrate</name>
    </ligand>
</feature>
<comment type="similarity">
    <text evidence="3 15">Belongs to the cytidine and deoxycytidylate deaminase family.</text>
</comment>
<keyword evidence="8 14" id="KW-0862">Zinc</keyword>
<comment type="catalytic activity">
    <reaction evidence="11 15">
        <text>cytidine + H2O + H(+) = uridine + NH4(+)</text>
        <dbReference type="Rhea" id="RHEA:16069"/>
        <dbReference type="ChEBI" id="CHEBI:15377"/>
        <dbReference type="ChEBI" id="CHEBI:15378"/>
        <dbReference type="ChEBI" id="CHEBI:16704"/>
        <dbReference type="ChEBI" id="CHEBI:17562"/>
        <dbReference type="ChEBI" id="CHEBI:28938"/>
        <dbReference type="EC" id="3.5.4.5"/>
    </reaction>
</comment>
<comment type="function">
    <text evidence="2 15">This enzyme scavenges exogenous and endogenous cytidine and 2'-deoxycytidine for UMP synthesis.</text>
</comment>
<feature type="active site" description="Proton donor" evidence="12">
    <location>
        <position position="74"/>
    </location>
</feature>
<dbReference type="PROSITE" id="PS00903">
    <property type="entry name" value="CYT_DCMP_DEAMINASES_1"/>
    <property type="match status" value="1"/>
</dbReference>
<evidence type="ECO:0000256" key="1">
    <source>
        <dbReference type="ARBA" id="ARBA00001947"/>
    </source>
</evidence>
<feature type="domain" description="CMP/dCMP-type deaminase" evidence="16">
    <location>
        <begin position="20"/>
        <end position="156"/>
    </location>
</feature>
<dbReference type="EMBL" id="LT608328">
    <property type="protein sequence ID" value="SCM57393.1"/>
    <property type="molecule type" value="Genomic_DNA"/>
</dbReference>
<dbReference type="PANTHER" id="PTHR11644">
    <property type="entry name" value="CYTIDINE DEAMINASE"/>
    <property type="match status" value="1"/>
</dbReference>
<dbReference type="GO" id="GO:0004126">
    <property type="term" value="F:cytidine deaminase activity"/>
    <property type="evidence" value="ECO:0007669"/>
    <property type="project" value="UniProtKB-UniRule"/>
</dbReference>
<dbReference type="PROSITE" id="PS51747">
    <property type="entry name" value="CYT_DCMP_DEAMINASES_2"/>
    <property type="match status" value="1"/>
</dbReference>
<feature type="binding site" evidence="14">
    <location>
        <position position="111"/>
    </location>
    <ligand>
        <name>Zn(2+)</name>
        <dbReference type="ChEBI" id="CHEBI:29105"/>
        <note>catalytic</note>
    </ligand>
</feature>
<comment type="catalytic activity">
    <reaction evidence="10 15">
        <text>2'-deoxycytidine + H2O + H(+) = 2'-deoxyuridine + NH4(+)</text>
        <dbReference type="Rhea" id="RHEA:13433"/>
        <dbReference type="ChEBI" id="CHEBI:15377"/>
        <dbReference type="ChEBI" id="CHEBI:15378"/>
        <dbReference type="ChEBI" id="CHEBI:15698"/>
        <dbReference type="ChEBI" id="CHEBI:16450"/>
        <dbReference type="ChEBI" id="CHEBI:28938"/>
        <dbReference type="EC" id="3.5.4.5"/>
    </reaction>
</comment>
<sequence length="160" mass="17520">MKEINLTTKISVYLLEECTETEKKLIDAAKQAAGNAYARYSGFKVGAALLLENGEVITGNNQENAAYPSGLCAERTAVFFANANYPDRKIVAIAIAACQNGKFTTEVVTPCGACRQVLLETENRYASPMKILMYSEKGIYVVYGIKSLLPLSFGDEMLKR</sequence>
<comment type="cofactor">
    <cofactor evidence="1 14 15">
        <name>Zn(2+)</name>
        <dbReference type="ChEBI" id="CHEBI:29105"/>
    </cofactor>
</comment>
<evidence type="ECO:0000256" key="10">
    <source>
        <dbReference type="ARBA" id="ARBA00049252"/>
    </source>
</evidence>
<feature type="binding site" evidence="14">
    <location>
        <position position="72"/>
    </location>
    <ligand>
        <name>Zn(2+)</name>
        <dbReference type="ChEBI" id="CHEBI:29105"/>
        <note>catalytic</note>
    </ligand>
</feature>
<evidence type="ECO:0000256" key="5">
    <source>
        <dbReference type="ARBA" id="ARBA00018266"/>
    </source>
</evidence>
<feature type="binding site" evidence="14">
    <location>
        <position position="114"/>
    </location>
    <ligand>
        <name>Zn(2+)</name>
        <dbReference type="ChEBI" id="CHEBI:29105"/>
        <note>catalytic</note>
    </ligand>
</feature>
<dbReference type="Proteomes" id="UP000178485">
    <property type="component" value="Chromosome i"/>
</dbReference>
<dbReference type="InterPro" id="IPR050202">
    <property type="entry name" value="Cyt/Deoxycyt_deaminase"/>
</dbReference>
<evidence type="ECO:0000256" key="15">
    <source>
        <dbReference type="RuleBase" id="RU364006"/>
    </source>
</evidence>
<dbReference type="GO" id="GO:0008270">
    <property type="term" value="F:zinc ion binding"/>
    <property type="evidence" value="ECO:0007669"/>
    <property type="project" value="UniProtKB-UniRule"/>
</dbReference>
<dbReference type="Pfam" id="PF00383">
    <property type="entry name" value="dCMP_cyt_deam_1"/>
    <property type="match status" value="1"/>
</dbReference>
<keyword evidence="6 14" id="KW-0479">Metal-binding</keyword>
<evidence type="ECO:0000256" key="8">
    <source>
        <dbReference type="ARBA" id="ARBA00022833"/>
    </source>
</evidence>
<evidence type="ECO:0000256" key="4">
    <source>
        <dbReference type="ARBA" id="ARBA00012783"/>
    </source>
</evidence>
<dbReference type="InterPro" id="IPR006262">
    <property type="entry name" value="Cyt_deam_tetra"/>
</dbReference>
<evidence type="ECO:0000256" key="7">
    <source>
        <dbReference type="ARBA" id="ARBA00022801"/>
    </source>
</evidence>
<reference evidence="17 18" key="1">
    <citation type="submission" date="2016-08" db="EMBL/GenBank/DDBJ databases">
        <authorList>
            <person name="Seilhamer J.J."/>
        </authorList>
    </citation>
    <scope>NUCLEOTIDE SEQUENCE [LARGE SCALE GENOMIC DNA]</scope>
    <source>
        <strain evidence="17">ING2-E5A</strain>
    </source>
</reference>
<proteinExistence type="inferred from homology"/>
<evidence type="ECO:0000313" key="18">
    <source>
        <dbReference type="Proteomes" id="UP000178485"/>
    </source>
</evidence>
<name>A0A1G4G6H8_9BACT</name>
<dbReference type="InterPro" id="IPR016192">
    <property type="entry name" value="APOBEC/CMP_deaminase_Zn-bd"/>
</dbReference>
<dbReference type="GO" id="GO:0042802">
    <property type="term" value="F:identical protein binding"/>
    <property type="evidence" value="ECO:0007669"/>
    <property type="project" value="UniProtKB-ARBA"/>
</dbReference>
<accession>A0A1G4G6H8</accession>
<evidence type="ECO:0000256" key="6">
    <source>
        <dbReference type="ARBA" id="ARBA00022723"/>
    </source>
</evidence>
<dbReference type="STRING" id="1642646.ING2E5A_1317"/>
<dbReference type="EC" id="3.5.4.5" evidence="4 15"/>
<dbReference type="GO" id="GO:0072527">
    <property type="term" value="P:pyrimidine-containing compound metabolic process"/>
    <property type="evidence" value="ECO:0007669"/>
    <property type="project" value="UniProtKB-ARBA"/>
</dbReference>
<dbReference type="PANTHER" id="PTHR11644:SF2">
    <property type="entry name" value="CYTIDINE DEAMINASE"/>
    <property type="match status" value="1"/>
</dbReference>